<proteinExistence type="predicted"/>
<name>A0A382K758_9ZZZZ</name>
<organism evidence="1">
    <name type="scientific">marine metagenome</name>
    <dbReference type="NCBI Taxonomy" id="408172"/>
    <lineage>
        <taxon>unclassified sequences</taxon>
        <taxon>metagenomes</taxon>
        <taxon>ecological metagenomes</taxon>
    </lineage>
</organism>
<evidence type="ECO:0000313" key="1">
    <source>
        <dbReference type="EMBL" id="SVC19232.1"/>
    </source>
</evidence>
<protein>
    <submittedName>
        <fullName evidence="1">Uncharacterized protein</fullName>
    </submittedName>
</protein>
<feature type="non-terminal residue" evidence="1">
    <location>
        <position position="108"/>
    </location>
</feature>
<dbReference type="AlphaFoldDB" id="A0A382K758"/>
<sequence>MHTGCQAGFWVLLYECLSRIDVPSGSVIFCSLFILTGKSTPTRRPSVKLAFYDNYTLGVIDDENIMDVSAIVSDITPCNPQGLLETVIMGYLRCAYRGCDVGTGWCIA</sequence>
<reference evidence="1" key="1">
    <citation type="submission" date="2018-05" db="EMBL/GenBank/DDBJ databases">
        <authorList>
            <person name="Lanie J.A."/>
            <person name="Ng W.-L."/>
            <person name="Kazmierczak K.M."/>
            <person name="Andrzejewski T.M."/>
            <person name="Davidsen T.M."/>
            <person name="Wayne K.J."/>
            <person name="Tettelin H."/>
            <person name="Glass J.I."/>
            <person name="Rusch D."/>
            <person name="Podicherti R."/>
            <person name="Tsui H.-C.T."/>
            <person name="Winkler M.E."/>
        </authorList>
    </citation>
    <scope>NUCLEOTIDE SEQUENCE</scope>
</reference>
<accession>A0A382K758</accession>
<gene>
    <name evidence="1" type="ORF">METZ01_LOCUS272086</name>
</gene>
<dbReference type="EMBL" id="UINC01078292">
    <property type="protein sequence ID" value="SVC19232.1"/>
    <property type="molecule type" value="Genomic_DNA"/>
</dbReference>